<accession>A0A9E4NMQ2</accession>
<sequence length="62" mass="6879">IWTPQCIATFLLDRENLASSRISGLYNGELPLALMVSSIVTRLLIEGEAFSAIVPIRFCLVR</sequence>
<dbReference type="AlphaFoldDB" id="A0A9E4NMQ2"/>
<reference evidence="1" key="1">
    <citation type="journal article" date="2021" name="Proc. Natl. Acad. Sci. U.S.A.">
        <title>Global biogeography of chemosynthetic symbionts reveals both localized and globally distributed symbiont groups. .</title>
        <authorList>
            <person name="Osvatic J.T."/>
            <person name="Wilkins L.G.E."/>
            <person name="Leibrecht L."/>
            <person name="Leray M."/>
            <person name="Zauner S."/>
            <person name="Polzin J."/>
            <person name="Camacho Y."/>
            <person name="Gros O."/>
            <person name="van Gils J.A."/>
            <person name="Eisen J.A."/>
            <person name="Petersen J.M."/>
            <person name="Yuen B."/>
        </authorList>
    </citation>
    <scope>NUCLEOTIDE SEQUENCE</scope>
    <source>
        <strain evidence="1">MAGclacostrist055</strain>
    </source>
</reference>
<organism evidence="1 2">
    <name type="scientific">Candidatus Thiodiazotropha taylori</name>
    <dbReference type="NCBI Taxonomy" id="2792791"/>
    <lineage>
        <taxon>Bacteria</taxon>
        <taxon>Pseudomonadati</taxon>
        <taxon>Pseudomonadota</taxon>
        <taxon>Gammaproteobacteria</taxon>
        <taxon>Chromatiales</taxon>
        <taxon>Sedimenticolaceae</taxon>
        <taxon>Candidatus Thiodiazotropha</taxon>
    </lineage>
</organism>
<evidence type="ECO:0000313" key="2">
    <source>
        <dbReference type="Proteomes" id="UP000886674"/>
    </source>
</evidence>
<dbReference type="EMBL" id="JAEPCR010000071">
    <property type="protein sequence ID" value="MCG7979520.1"/>
    <property type="molecule type" value="Genomic_DNA"/>
</dbReference>
<evidence type="ECO:0000313" key="1">
    <source>
        <dbReference type="EMBL" id="MCG7979520.1"/>
    </source>
</evidence>
<gene>
    <name evidence="1" type="ORF">JAY77_15415</name>
</gene>
<proteinExistence type="predicted"/>
<feature type="non-terminal residue" evidence="1">
    <location>
        <position position="1"/>
    </location>
</feature>
<name>A0A9E4NMQ2_9GAMM</name>
<comment type="caution">
    <text evidence="1">The sequence shown here is derived from an EMBL/GenBank/DDBJ whole genome shotgun (WGS) entry which is preliminary data.</text>
</comment>
<dbReference type="Proteomes" id="UP000886674">
    <property type="component" value="Unassembled WGS sequence"/>
</dbReference>
<protein>
    <submittedName>
        <fullName evidence="1">Uncharacterized protein</fullName>
    </submittedName>
</protein>